<dbReference type="PROSITE" id="PS50110">
    <property type="entry name" value="RESPONSE_REGULATORY"/>
    <property type="match status" value="1"/>
</dbReference>
<dbReference type="SMART" id="SM00382">
    <property type="entry name" value="AAA"/>
    <property type="match status" value="1"/>
</dbReference>
<evidence type="ECO:0000256" key="3">
    <source>
        <dbReference type="ARBA" id="ARBA00023015"/>
    </source>
</evidence>
<comment type="caution">
    <text evidence="8">The sequence shown here is derived from an EMBL/GenBank/DDBJ whole genome shotgun (WGS) entry which is preliminary data.</text>
</comment>
<evidence type="ECO:0000256" key="5">
    <source>
        <dbReference type="PROSITE-ProRule" id="PRU00169"/>
    </source>
</evidence>
<protein>
    <submittedName>
        <fullName evidence="8">Two-component system nitrogen regulation response regulator GlnG</fullName>
    </submittedName>
</protein>
<dbReference type="PANTHER" id="PTHR32071:SF57">
    <property type="entry name" value="C4-DICARBOXYLATE TRANSPORT TRANSCRIPTIONAL REGULATORY PROTEIN DCTD"/>
    <property type="match status" value="1"/>
</dbReference>
<dbReference type="InterPro" id="IPR002078">
    <property type="entry name" value="Sigma_54_int"/>
</dbReference>
<dbReference type="Pfam" id="PF00158">
    <property type="entry name" value="Sigma54_activat"/>
    <property type="match status" value="1"/>
</dbReference>
<dbReference type="Gene3D" id="1.10.10.60">
    <property type="entry name" value="Homeodomain-like"/>
    <property type="match status" value="1"/>
</dbReference>
<evidence type="ECO:0000259" key="6">
    <source>
        <dbReference type="PROSITE" id="PS50045"/>
    </source>
</evidence>
<dbReference type="GO" id="GO:0043565">
    <property type="term" value="F:sequence-specific DNA binding"/>
    <property type="evidence" value="ECO:0007669"/>
    <property type="project" value="InterPro"/>
</dbReference>
<evidence type="ECO:0000313" key="8">
    <source>
        <dbReference type="EMBL" id="TCK60486.1"/>
    </source>
</evidence>
<keyword evidence="5" id="KW-0597">Phosphoprotein</keyword>
<evidence type="ECO:0000256" key="4">
    <source>
        <dbReference type="ARBA" id="ARBA00023163"/>
    </source>
</evidence>
<dbReference type="Pfam" id="PF02954">
    <property type="entry name" value="HTH_8"/>
    <property type="match status" value="1"/>
</dbReference>
<dbReference type="SUPFAM" id="SSF46689">
    <property type="entry name" value="Homeodomain-like"/>
    <property type="match status" value="1"/>
</dbReference>
<dbReference type="Gene3D" id="1.10.8.60">
    <property type="match status" value="1"/>
</dbReference>
<dbReference type="Gene3D" id="3.40.50.2300">
    <property type="match status" value="1"/>
</dbReference>
<dbReference type="PANTHER" id="PTHR32071">
    <property type="entry name" value="TRANSCRIPTIONAL REGULATORY PROTEIN"/>
    <property type="match status" value="1"/>
</dbReference>
<dbReference type="Pfam" id="PF25601">
    <property type="entry name" value="AAA_lid_14"/>
    <property type="match status" value="1"/>
</dbReference>
<sequence>MRKILIIDDDESLLYGMKRSLSKQFDVDTAQDSFSAVKSVREQNFDLIFLDYKLGEENGLEVLSLLRAHTSTPVVMLTAHGTTELIIEAIRQGAVDFLTKPVDTAQLVAAIDKYAAEGKDGYCSDKYEDISSIKYDRSAVIAVSEGMKDVLKSVAIISGTNSPVLITGESGTGKDVTAMLIHNYSRRKDNPFVQINCAAIPDNLLESELFGYVKGAFTGAYTGNPGKFQMADKGTIFLDEIGDMPMPLQGKLLQVLQDGRIQRVGDNTFRQVDIRIISATNKNLKELVRTGQFREDLYYRINAFNVDIPPLRNRKKDIWNCCLHFIRLFSVDTGKDICCVDKSARDILENYPWQGNIRELKNIMSKAVALSNTAALRADTILNALGRADTKPAESFFDIFRAKYEENLLSKALEEVEEDIIRRAVASCGENYTAAAKMLGISRVTLYDKIKKYGL</sequence>
<dbReference type="OrthoDB" id="9803970at2"/>
<feature type="domain" description="Response regulatory" evidence="7">
    <location>
        <begin position="3"/>
        <end position="115"/>
    </location>
</feature>
<dbReference type="PRINTS" id="PR01590">
    <property type="entry name" value="HTHFIS"/>
</dbReference>
<feature type="modified residue" description="4-aspartylphosphate" evidence="5">
    <location>
        <position position="51"/>
    </location>
</feature>
<dbReference type="SUPFAM" id="SSF52540">
    <property type="entry name" value="P-loop containing nucleoside triphosphate hydrolases"/>
    <property type="match status" value="1"/>
</dbReference>
<dbReference type="GO" id="GO:0005524">
    <property type="term" value="F:ATP binding"/>
    <property type="evidence" value="ECO:0007669"/>
    <property type="project" value="UniProtKB-KW"/>
</dbReference>
<dbReference type="GO" id="GO:0006355">
    <property type="term" value="P:regulation of DNA-templated transcription"/>
    <property type="evidence" value="ECO:0007669"/>
    <property type="project" value="InterPro"/>
</dbReference>
<evidence type="ECO:0000256" key="1">
    <source>
        <dbReference type="ARBA" id="ARBA00022741"/>
    </source>
</evidence>
<dbReference type="FunFam" id="3.40.50.300:FF:000006">
    <property type="entry name" value="DNA-binding transcriptional regulator NtrC"/>
    <property type="match status" value="1"/>
</dbReference>
<dbReference type="InterPro" id="IPR027417">
    <property type="entry name" value="P-loop_NTPase"/>
</dbReference>
<dbReference type="Proteomes" id="UP000294614">
    <property type="component" value="Unassembled WGS sequence"/>
</dbReference>
<dbReference type="InterPro" id="IPR011006">
    <property type="entry name" value="CheY-like_superfamily"/>
</dbReference>
<reference evidence="8 9" key="1">
    <citation type="submission" date="2019-03" db="EMBL/GenBank/DDBJ databases">
        <title>Genomic Encyclopedia of Type Strains, Phase IV (KMG-IV): sequencing the most valuable type-strain genomes for metagenomic binning, comparative biology and taxonomic classification.</title>
        <authorList>
            <person name="Goeker M."/>
        </authorList>
    </citation>
    <scope>NUCLEOTIDE SEQUENCE [LARGE SCALE GENOMIC DNA]</scope>
    <source>
        <strain evidence="8 9">DSM 24984</strain>
    </source>
</reference>
<dbReference type="Pfam" id="PF00072">
    <property type="entry name" value="Response_reg"/>
    <property type="match status" value="1"/>
</dbReference>
<evidence type="ECO:0000313" key="9">
    <source>
        <dbReference type="Proteomes" id="UP000294614"/>
    </source>
</evidence>
<dbReference type="InterPro" id="IPR002197">
    <property type="entry name" value="HTH_Fis"/>
</dbReference>
<name>A0A4R1K857_9BACT</name>
<evidence type="ECO:0000256" key="2">
    <source>
        <dbReference type="ARBA" id="ARBA00022840"/>
    </source>
</evidence>
<accession>A0A4R1K857</accession>
<dbReference type="Gene3D" id="3.40.50.300">
    <property type="entry name" value="P-loop containing nucleotide triphosphate hydrolases"/>
    <property type="match status" value="1"/>
</dbReference>
<dbReference type="InterPro" id="IPR001789">
    <property type="entry name" value="Sig_transdc_resp-reg_receiver"/>
</dbReference>
<dbReference type="PROSITE" id="PS50045">
    <property type="entry name" value="SIGMA54_INTERACT_4"/>
    <property type="match status" value="1"/>
</dbReference>
<dbReference type="InterPro" id="IPR025943">
    <property type="entry name" value="Sigma_54_int_dom_ATP-bd_2"/>
</dbReference>
<gene>
    <name evidence="8" type="ORF">C8D98_1360</name>
</gene>
<keyword evidence="1" id="KW-0547">Nucleotide-binding</keyword>
<dbReference type="InterPro" id="IPR058031">
    <property type="entry name" value="AAA_lid_NorR"/>
</dbReference>
<dbReference type="AlphaFoldDB" id="A0A4R1K857"/>
<proteinExistence type="predicted"/>
<feature type="domain" description="Sigma-54 factor interaction" evidence="6">
    <location>
        <begin position="140"/>
        <end position="369"/>
    </location>
</feature>
<dbReference type="EMBL" id="SMGG01000004">
    <property type="protein sequence ID" value="TCK60486.1"/>
    <property type="molecule type" value="Genomic_DNA"/>
</dbReference>
<keyword evidence="9" id="KW-1185">Reference proteome</keyword>
<keyword evidence="3" id="KW-0805">Transcription regulation</keyword>
<keyword evidence="2" id="KW-0067">ATP-binding</keyword>
<dbReference type="SUPFAM" id="SSF52172">
    <property type="entry name" value="CheY-like"/>
    <property type="match status" value="1"/>
</dbReference>
<dbReference type="InterPro" id="IPR009057">
    <property type="entry name" value="Homeodomain-like_sf"/>
</dbReference>
<dbReference type="SMART" id="SM00448">
    <property type="entry name" value="REC"/>
    <property type="match status" value="1"/>
</dbReference>
<dbReference type="RefSeq" id="WP_132873225.1">
    <property type="nucleotide sequence ID" value="NZ_SMGG01000004.1"/>
</dbReference>
<organism evidence="8 9">
    <name type="scientific">Seleniivibrio woodruffii</name>
    <dbReference type="NCBI Taxonomy" id="1078050"/>
    <lineage>
        <taxon>Bacteria</taxon>
        <taxon>Pseudomonadati</taxon>
        <taxon>Deferribacterota</taxon>
        <taxon>Deferribacteres</taxon>
        <taxon>Deferribacterales</taxon>
        <taxon>Geovibrionaceae</taxon>
        <taxon>Seleniivibrio</taxon>
    </lineage>
</organism>
<dbReference type="PROSITE" id="PS00676">
    <property type="entry name" value="SIGMA54_INTERACT_2"/>
    <property type="match status" value="1"/>
</dbReference>
<keyword evidence="4" id="KW-0804">Transcription</keyword>
<dbReference type="CDD" id="cd00009">
    <property type="entry name" value="AAA"/>
    <property type="match status" value="1"/>
</dbReference>
<evidence type="ECO:0000259" key="7">
    <source>
        <dbReference type="PROSITE" id="PS50110"/>
    </source>
</evidence>
<dbReference type="InterPro" id="IPR003593">
    <property type="entry name" value="AAA+_ATPase"/>
</dbReference>
<dbReference type="GO" id="GO:0000160">
    <property type="term" value="P:phosphorelay signal transduction system"/>
    <property type="evidence" value="ECO:0007669"/>
    <property type="project" value="InterPro"/>
</dbReference>